<protein>
    <submittedName>
        <fullName evidence="10">AI-2E family transporter</fullName>
    </submittedName>
</protein>
<dbReference type="Pfam" id="PF01594">
    <property type="entry name" value="AI-2E_transport"/>
    <property type="match status" value="1"/>
</dbReference>
<feature type="compositionally biased region" description="Basic and acidic residues" evidence="8">
    <location>
        <begin position="354"/>
        <end position="367"/>
    </location>
</feature>
<evidence type="ECO:0000256" key="5">
    <source>
        <dbReference type="ARBA" id="ARBA00022692"/>
    </source>
</evidence>
<dbReference type="Proteomes" id="UP001596122">
    <property type="component" value="Unassembled WGS sequence"/>
</dbReference>
<feature type="transmembrane region" description="Helical" evidence="9">
    <location>
        <begin position="164"/>
        <end position="182"/>
    </location>
</feature>
<evidence type="ECO:0000256" key="4">
    <source>
        <dbReference type="ARBA" id="ARBA00022475"/>
    </source>
</evidence>
<gene>
    <name evidence="10" type="ORF">ACFPJ6_00305</name>
</gene>
<sequence>MPESPSRPVADGVLAPLPRWLRRTVAYGIAALVAAAVVAVVTVALLRVGVVAFALLAALLLTALLAPVATGLRRLGLPRAVAALAALLLLLGVPVGIGWLLYSRVMVQLEAVGPAVTAGLDRIREWLVTGPLGVDPARIDELRTSAFDAARAALPSPVAGTTTALHVLTGLLLVVFAVFFLAKDGDAMWRWFLSWVPEERRARVDGGGRLAWSTVTAYVRGTVLVALGDAVGIGLGLLVLGVPLWLSLALLTFVSAFVPIVGATIAGAAAVLVTLVTNGATDALLVLGLVLLVQQLEGNLLQPLVMSGVVKLHPLVTVSAVTVGTLLLGIAGAVLAVPVVAVGYRLVSYLAGRDHAPDDTDDERGGPDDPEGAASRRAPAEEPGPAILRGSPARR</sequence>
<feature type="transmembrane region" description="Helical" evidence="9">
    <location>
        <begin position="81"/>
        <end position="102"/>
    </location>
</feature>
<accession>A0ABW0GL75</accession>
<feature type="transmembrane region" description="Helical" evidence="9">
    <location>
        <begin position="51"/>
        <end position="69"/>
    </location>
</feature>
<evidence type="ECO:0000256" key="1">
    <source>
        <dbReference type="ARBA" id="ARBA00004651"/>
    </source>
</evidence>
<keyword evidence="6 9" id="KW-1133">Transmembrane helix</keyword>
<dbReference type="EMBL" id="JBHSLD010000001">
    <property type="protein sequence ID" value="MFC5379221.1"/>
    <property type="molecule type" value="Genomic_DNA"/>
</dbReference>
<evidence type="ECO:0000256" key="6">
    <source>
        <dbReference type="ARBA" id="ARBA00022989"/>
    </source>
</evidence>
<organism evidence="10 11">
    <name type="scientific">Aquipuribacter nitratireducens</name>
    <dbReference type="NCBI Taxonomy" id="650104"/>
    <lineage>
        <taxon>Bacteria</taxon>
        <taxon>Bacillati</taxon>
        <taxon>Actinomycetota</taxon>
        <taxon>Actinomycetes</taxon>
        <taxon>Micrococcales</taxon>
        <taxon>Intrasporangiaceae</taxon>
        <taxon>Aquipuribacter</taxon>
    </lineage>
</organism>
<feature type="transmembrane region" description="Helical" evidence="9">
    <location>
        <begin position="223"/>
        <end position="246"/>
    </location>
</feature>
<evidence type="ECO:0000313" key="10">
    <source>
        <dbReference type="EMBL" id="MFC5379221.1"/>
    </source>
</evidence>
<dbReference type="InterPro" id="IPR002549">
    <property type="entry name" value="AI-2E-like"/>
</dbReference>
<evidence type="ECO:0000256" key="3">
    <source>
        <dbReference type="ARBA" id="ARBA00022448"/>
    </source>
</evidence>
<keyword evidence="11" id="KW-1185">Reference proteome</keyword>
<keyword evidence="7 9" id="KW-0472">Membrane</keyword>
<feature type="transmembrane region" description="Helical" evidence="9">
    <location>
        <begin position="283"/>
        <end position="301"/>
    </location>
</feature>
<evidence type="ECO:0000256" key="2">
    <source>
        <dbReference type="ARBA" id="ARBA00009773"/>
    </source>
</evidence>
<evidence type="ECO:0000256" key="8">
    <source>
        <dbReference type="SAM" id="MobiDB-lite"/>
    </source>
</evidence>
<dbReference type="RefSeq" id="WP_340266752.1">
    <property type="nucleotide sequence ID" value="NZ_JBBEOG010000001.1"/>
</dbReference>
<evidence type="ECO:0000256" key="7">
    <source>
        <dbReference type="ARBA" id="ARBA00023136"/>
    </source>
</evidence>
<feature type="transmembrane region" description="Helical" evidence="9">
    <location>
        <begin position="252"/>
        <end position="276"/>
    </location>
</feature>
<proteinExistence type="inferred from homology"/>
<keyword evidence="4" id="KW-1003">Cell membrane</keyword>
<evidence type="ECO:0000256" key="9">
    <source>
        <dbReference type="SAM" id="Phobius"/>
    </source>
</evidence>
<comment type="subcellular location">
    <subcellularLocation>
        <location evidence="1">Cell membrane</location>
        <topology evidence="1">Multi-pass membrane protein</topology>
    </subcellularLocation>
</comment>
<reference evidence="11" key="1">
    <citation type="journal article" date="2019" name="Int. J. Syst. Evol. Microbiol.">
        <title>The Global Catalogue of Microorganisms (GCM) 10K type strain sequencing project: providing services to taxonomists for standard genome sequencing and annotation.</title>
        <authorList>
            <consortium name="The Broad Institute Genomics Platform"/>
            <consortium name="The Broad Institute Genome Sequencing Center for Infectious Disease"/>
            <person name="Wu L."/>
            <person name="Ma J."/>
        </authorList>
    </citation>
    <scope>NUCLEOTIDE SEQUENCE [LARGE SCALE GENOMIC DNA]</scope>
    <source>
        <strain evidence="11">CCUG 43114</strain>
    </source>
</reference>
<name>A0ABW0GL75_9MICO</name>
<dbReference type="PANTHER" id="PTHR21716:SF53">
    <property type="entry name" value="PERMEASE PERM-RELATED"/>
    <property type="match status" value="1"/>
</dbReference>
<keyword evidence="3" id="KW-0813">Transport</keyword>
<feature type="transmembrane region" description="Helical" evidence="9">
    <location>
        <begin position="321"/>
        <end position="344"/>
    </location>
</feature>
<keyword evidence="5 9" id="KW-0812">Transmembrane</keyword>
<feature type="transmembrane region" description="Helical" evidence="9">
    <location>
        <begin position="25"/>
        <end position="45"/>
    </location>
</feature>
<dbReference type="PANTHER" id="PTHR21716">
    <property type="entry name" value="TRANSMEMBRANE PROTEIN"/>
    <property type="match status" value="1"/>
</dbReference>
<feature type="region of interest" description="Disordered" evidence="8">
    <location>
        <begin position="354"/>
        <end position="395"/>
    </location>
</feature>
<comment type="similarity">
    <text evidence="2">Belongs to the autoinducer-2 exporter (AI-2E) (TC 2.A.86) family.</text>
</comment>
<evidence type="ECO:0000313" key="11">
    <source>
        <dbReference type="Proteomes" id="UP001596122"/>
    </source>
</evidence>
<comment type="caution">
    <text evidence="10">The sequence shown here is derived from an EMBL/GenBank/DDBJ whole genome shotgun (WGS) entry which is preliminary data.</text>
</comment>